<evidence type="ECO:0008006" key="4">
    <source>
        <dbReference type="Google" id="ProtNLM"/>
    </source>
</evidence>
<dbReference type="RefSeq" id="WP_284014399.1">
    <property type="nucleotide sequence ID" value="NZ_CP126156.1"/>
</dbReference>
<sequence length="57" mass="5737">MDLSEPTDAVTIGVGVGAVVALLVYVANYPTLFAVGTGGFVAVVVAAVLFGRTLKPE</sequence>
<reference evidence="2 3" key="1">
    <citation type="journal article" date="2019" name="Int. J. Syst. Evol. Microbiol.">
        <title>The Global Catalogue of Microorganisms (GCM) 10K type strain sequencing project: providing services to taxonomists for standard genome sequencing and annotation.</title>
        <authorList>
            <consortium name="The Broad Institute Genomics Platform"/>
            <consortium name="The Broad Institute Genome Sequencing Center for Infectious Disease"/>
            <person name="Wu L."/>
            <person name="Ma J."/>
        </authorList>
    </citation>
    <scope>NUCLEOTIDE SEQUENCE [LARGE SCALE GENOMIC DNA]</scope>
    <source>
        <strain evidence="2 3">DT92</strain>
    </source>
</reference>
<comment type="caution">
    <text evidence="2">The sequence shown here is derived from an EMBL/GenBank/DDBJ whole genome shotgun (WGS) entry which is preliminary data.</text>
</comment>
<evidence type="ECO:0000313" key="2">
    <source>
        <dbReference type="EMBL" id="MFC7136634.1"/>
    </source>
</evidence>
<keyword evidence="1" id="KW-0472">Membrane</keyword>
<keyword evidence="1" id="KW-1133">Transmembrane helix</keyword>
<evidence type="ECO:0000256" key="1">
    <source>
        <dbReference type="SAM" id="Phobius"/>
    </source>
</evidence>
<keyword evidence="3" id="KW-1185">Reference proteome</keyword>
<dbReference type="GeneID" id="81121644"/>
<feature type="transmembrane region" description="Helical" evidence="1">
    <location>
        <begin position="32"/>
        <end position="51"/>
    </location>
</feature>
<feature type="transmembrane region" description="Helical" evidence="1">
    <location>
        <begin position="7"/>
        <end position="26"/>
    </location>
</feature>
<dbReference type="Proteomes" id="UP001596368">
    <property type="component" value="Unassembled WGS sequence"/>
</dbReference>
<accession>A0ABD5XNJ8</accession>
<name>A0ABD5XNJ8_9EURY</name>
<gene>
    <name evidence="2" type="ORF">ACFQRB_09235</name>
</gene>
<keyword evidence="1" id="KW-0812">Transmembrane</keyword>
<dbReference type="EMBL" id="JBHSZG010000001">
    <property type="protein sequence ID" value="MFC7136634.1"/>
    <property type="molecule type" value="Genomic_DNA"/>
</dbReference>
<protein>
    <recommendedName>
        <fullName evidence="4">Major facilitator superfamily (MFS) profile domain-containing protein</fullName>
    </recommendedName>
</protein>
<proteinExistence type="predicted"/>
<organism evidence="2 3">
    <name type="scientific">Halobaculum litoreum</name>
    <dbReference type="NCBI Taxonomy" id="3031998"/>
    <lineage>
        <taxon>Archaea</taxon>
        <taxon>Methanobacteriati</taxon>
        <taxon>Methanobacteriota</taxon>
        <taxon>Stenosarchaea group</taxon>
        <taxon>Halobacteria</taxon>
        <taxon>Halobacteriales</taxon>
        <taxon>Haloferacaceae</taxon>
        <taxon>Halobaculum</taxon>
    </lineage>
</organism>
<evidence type="ECO:0000313" key="3">
    <source>
        <dbReference type="Proteomes" id="UP001596368"/>
    </source>
</evidence>
<dbReference type="AlphaFoldDB" id="A0ABD5XNJ8"/>